<dbReference type="PANTHER" id="PTHR40396">
    <property type="entry name" value="ATPASE-LIKE PROTEIN"/>
    <property type="match status" value="1"/>
</dbReference>
<comment type="caution">
    <text evidence="2">The sequence shown here is derived from an EMBL/GenBank/DDBJ whole genome shotgun (WGS) entry which is preliminary data.</text>
</comment>
<feature type="domain" description="ATPase AAA-type core" evidence="1">
    <location>
        <begin position="44"/>
        <end position="361"/>
    </location>
</feature>
<sequence length="426" mass="47742">MLIRFEVENFRSIVEPAELSMVAVDDRPEVRIHPKFGASLVPVAGIFGPNASGKSNVLAALAWLRSAVRHSLRGWDDEIPVEPFAFGDRKSQDSSFALELEIGGIRFEYLLDVGRHRVSYEALFHYPEGRKRRVFEREANELVLQRGLGELAGTRTLLTDRSLALSIMRRFDEPTTSAFARTLLRITAMGQPLSGLRRSPARTMHSTLRLFDPPREGDFDDALPGETEFDEQEWQSTRRHAIALLQLADLGVADVEIEETRIESERSGTVTRRVPQLVHVADKERLPFEYQHESAGTQAWFELIGPVLMALRSGAVILFDELDASLHPTLTARLVELFKGHKSNPHGAQLVFTSHDTNLLNHLNRDEVWLTQKESNGSTRFAALSDFAGERVRRSANLESGYLSGRFGALPDVSRLDVLQDLGLIG</sequence>
<dbReference type="PANTHER" id="PTHR40396:SF1">
    <property type="entry name" value="ATPASE AAA-TYPE CORE DOMAIN-CONTAINING PROTEIN"/>
    <property type="match status" value="1"/>
</dbReference>
<evidence type="ECO:0000313" key="2">
    <source>
        <dbReference type="EMBL" id="MBH0776820.1"/>
    </source>
</evidence>
<dbReference type="Gene3D" id="3.40.50.300">
    <property type="entry name" value="P-loop containing nucleotide triphosphate hydrolases"/>
    <property type="match status" value="2"/>
</dbReference>
<dbReference type="EMBL" id="JADMLG010000022">
    <property type="protein sequence ID" value="MBH0781198.1"/>
    <property type="molecule type" value="Genomic_DNA"/>
</dbReference>
<dbReference type="InterPro" id="IPR003959">
    <property type="entry name" value="ATPase_AAA_core"/>
</dbReference>
<gene>
    <name evidence="2" type="ORF">IT779_11040</name>
    <name evidence="3" type="ORF">IT779_33490</name>
</gene>
<evidence type="ECO:0000313" key="3">
    <source>
        <dbReference type="EMBL" id="MBH0781198.1"/>
    </source>
</evidence>
<dbReference type="Pfam" id="PF13304">
    <property type="entry name" value="AAA_21"/>
    <property type="match status" value="1"/>
</dbReference>
<accession>A0A931IAE0</accession>
<evidence type="ECO:0000259" key="1">
    <source>
        <dbReference type="Pfam" id="PF13304"/>
    </source>
</evidence>
<dbReference type="AlphaFoldDB" id="A0A931IAE0"/>
<dbReference type="GO" id="GO:0016887">
    <property type="term" value="F:ATP hydrolysis activity"/>
    <property type="evidence" value="ECO:0007669"/>
    <property type="project" value="InterPro"/>
</dbReference>
<dbReference type="Proteomes" id="UP000655751">
    <property type="component" value="Unassembled WGS sequence"/>
</dbReference>
<dbReference type="InterPro" id="IPR027417">
    <property type="entry name" value="P-loop_NTPase"/>
</dbReference>
<dbReference type="RefSeq" id="WP_196149125.1">
    <property type="nucleotide sequence ID" value="NZ_JADMLG010000003.1"/>
</dbReference>
<evidence type="ECO:0000313" key="4">
    <source>
        <dbReference type="Proteomes" id="UP000655751"/>
    </source>
</evidence>
<reference evidence="2" key="1">
    <citation type="submission" date="2020-11" db="EMBL/GenBank/DDBJ databases">
        <title>Nocardia NEAU-351.nov., a novel actinomycete isolated from the cow dung.</title>
        <authorList>
            <person name="Zhang X."/>
        </authorList>
    </citation>
    <scope>NUCLEOTIDE SEQUENCE</scope>
    <source>
        <strain evidence="2">NEAU-351</strain>
    </source>
</reference>
<name>A0A931IAE0_9NOCA</name>
<dbReference type="GO" id="GO:0005524">
    <property type="term" value="F:ATP binding"/>
    <property type="evidence" value="ECO:0007669"/>
    <property type="project" value="InterPro"/>
</dbReference>
<keyword evidence="4" id="KW-1185">Reference proteome</keyword>
<dbReference type="SUPFAM" id="SSF52540">
    <property type="entry name" value="P-loop containing nucleoside triphosphate hydrolases"/>
    <property type="match status" value="1"/>
</dbReference>
<protein>
    <submittedName>
        <fullName evidence="2">AAA family ATPase</fullName>
    </submittedName>
</protein>
<dbReference type="EMBL" id="JADMLG010000003">
    <property type="protein sequence ID" value="MBH0776820.1"/>
    <property type="molecule type" value="Genomic_DNA"/>
</dbReference>
<organism evidence="2 4">
    <name type="scientific">Nocardia bovistercoris</name>
    <dbReference type="NCBI Taxonomy" id="2785916"/>
    <lineage>
        <taxon>Bacteria</taxon>
        <taxon>Bacillati</taxon>
        <taxon>Actinomycetota</taxon>
        <taxon>Actinomycetes</taxon>
        <taxon>Mycobacteriales</taxon>
        <taxon>Nocardiaceae</taxon>
        <taxon>Nocardia</taxon>
    </lineage>
</organism>
<proteinExistence type="predicted"/>